<sequence>MNRKIFKLITAVTLACTGVFIFVMSSINDWPFGIGGLGIALTGISIQTYIEHRKDKVTEKGEKRSDIEVHDERNVWVNAKSGETMNSIMDFLTLIAFILSIYLDVSLTAQVLIFSLLLFRILISPVVKKVYQNQL</sequence>
<accession>A0ABX4HW35</accession>
<keyword evidence="1" id="KW-1133">Transmembrane helix</keyword>
<evidence type="ECO:0000256" key="1">
    <source>
        <dbReference type="SAM" id="Phobius"/>
    </source>
</evidence>
<dbReference type="RefSeq" id="WP_095820952.1">
    <property type="nucleotide sequence ID" value="NZ_NSGH01000001.1"/>
</dbReference>
<evidence type="ECO:0000313" key="3">
    <source>
        <dbReference type="Proteomes" id="UP000217561"/>
    </source>
</evidence>
<feature type="transmembrane region" description="Helical" evidence="1">
    <location>
        <begin position="5"/>
        <end position="24"/>
    </location>
</feature>
<feature type="transmembrane region" description="Helical" evidence="1">
    <location>
        <begin position="30"/>
        <end position="50"/>
    </location>
</feature>
<proteinExistence type="predicted"/>
<dbReference type="Proteomes" id="UP000217561">
    <property type="component" value="Unassembled WGS sequence"/>
</dbReference>
<organism evidence="2 3">
    <name type="scientific">Salimicrobium humidisoli</name>
    <dbReference type="NCBI Taxonomy" id="2029857"/>
    <lineage>
        <taxon>Bacteria</taxon>
        <taxon>Bacillati</taxon>
        <taxon>Bacillota</taxon>
        <taxon>Bacilli</taxon>
        <taxon>Bacillales</taxon>
        <taxon>Bacillaceae</taxon>
        <taxon>Salimicrobium</taxon>
    </lineage>
</organism>
<keyword evidence="3" id="KW-1185">Reference proteome</keyword>
<feature type="transmembrane region" description="Helical" evidence="1">
    <location>
        <begin position="87"/>
        <end position="103"/>
    </location>
</feature>
<dbReference type="EMBL" id="NSGH01000001">
    <property type="protein sequence ID" value="PBB07037.1"/>
    <property type="molecule type" value="Genomic_DNA"/>
</dbReference>
<keyword evidence="1" id="KW-0472">Membrane</keyword>
<keyword evidence="1" id="KW-0812">Transmembrane</keyword>
<protein>
    <submittedName>
        <fullName evidence="2">Uncharacterized protein</fullName>
    </submittedName>
</protein>
<name>A0ABX4HW35_9BACI</name>
<gene>
    <name evidence="2" type="ORF">CKW00_00855</name>
</gene>
<comment type="caution">
    <text evidence="2">The sequence shown here is derived from an EMBL/GenBank/DDBJ whole genome shotgun (WGS) entry which is preliminary data.</text>
</comment>
<reference evidence="2 3" key="1">
    <citation type="submission" date="2017-08" db="EMBL/GenBank/DDBJ databases">
        <title>Salimicrobium alkalisoli sp. nov., isolated from saline alkaline soil.</title>
        <authorList>
            <person name="Zhang G."/>
            <person name="Xiong Q."/>
        </authorList>
    </citation>
    <scope>NUCLEOTIDE SEQUENCE [LARGE SCALE GENOMIC DNA]</scope>
    <source>
        <strain evidence="2 3">WN024</strain>
    </source>
</reference>
<evidence type="ECO:0000313" key="2">
    <source>
        <dbReference type="EMBL" id="PBB07037.1"/>
    </source>
</evidence>